<name>A0A0L0QPN1_VIRPA</name>
<evidence type="ECO:0000313" key="4">
    <source>
        <dbReference type="EMBL" id="KNE20193.1"/>
    </source>
</evidence>
<evidence type="ECO:0000256" key="3">
    <source>
        <dbReference type="HAMAP-Rule" id="MF_01440"/>
    </source>
</evidence>
<dbReference type="InterPro" id="IPR011324">
    <property type="entry name" value="Cytotoxic_necrot_fac-like_cat"/>
</dbReference>
<comment type="caution">
    <text evidence="4">The sequence shown here is derived from an EMBL/GenBank/DDBJ whole genome shotgun (WGS) entry which is preliminary data.</text>
</comment>
<dbReference type="Proteomes" id="UP000036780">
    <property type="component" value="Unassembled WGS sequence"/>
</dbReference>
<dbReference type="InterPro" id="IPR038592">
    <property type="entry name" value="CheD-like_sf"/>
</dbReference>
<dbReference type="EMBL" id="LGTO01000007">
    <property type="protein sequence ID" value="KNE20193.1"/>
    <property type="molecule type" value="Genomic_DNA"/>
</dbReference>
<dbReference type="AlphaFoldDB" id="A0A0L0QPN1"/>
<comment type="function">
    <text evidence="3">Probably deamidates glutamine residues to glutamate on methyl-accepting chemotaxis receptors (MCPs), playing an important role in chemotaxis.</text>
</comment>
<dbReference type="HAMAP" id="MF_01440">
    <property type="entry name" value="CheD"/>
    <property type="match status" value="1"/>
</dbReference>
<evidence type="ECO:0000256" key="1">
    <source>
        <dbReference type="ARBA" id="ARBA00022500"/>
    </source>
</evidence>
<dbReference type="Pfam" id="PF03975">
    <property type="entry name" value="CheD"/>
    <property type="match status" value="1"/>
</dbReference>
<comment type="similarity">
    <text evidence="3">Belongs to the CheD family.</text>
</comment>
<keyword evidence="5" id="KW-1185">Reference proteome</keyword>
<evidence type="ECO:0000256" key="2">
    <source>
        <dbReference type="ARBA" id="ARBA00022801"/>
    </source>
</evidence>
<dbReference type="CDD" id="cd16352">
    <property type="entry name" value="CheD"/>
    <property type="match status" value="1"/>
</dbReference>
<dbReference type="PATRIC" id="fig|1473.5.peg.2228"/>
<gene>
    <name evidence="3" type="primary">cheD</name>
    <name evidence="4" type="ORF">AFK71_17535</name>
</gene>
<organism evidence="4 5">
    <name type="scientific">Virgibacillus pantothenticus</name>
    <dbReference type="NCBI Taxonomy" id="1473"/>
    <lineage>
        <taxon>Bacteria</taxon>
        <taxon>Bacillati</taxon>
        <taxon>Bacillota</taxon>
        <taxon>Bacilli</taxon>
        <taxon>Bacillales</taxon>
        <taxon>Bacillaceae</taxon>
        <taxon>Virgibacillus</taxon>
    </lineage>
</organism>
<dbReference type="InterPro" id="IPR005659">
    <property type="entry name" value="Chemorcpt_Glu_NH3ase_CheD"/>
</dbReference>
<dbReference type="EC" id="3.5.1.44" evidence="3"/>
<comment type="catalytic activity">
    <reaction evidence="3">
        <text>L-glutaminyl-[protein] + H2O = L-glutamyl-[protein] + NH4(+)</text>
        <dbReference type="Rhea" id="RHEA:16441"/>
        <dbReference type="Rhea" id="RHEA-COMP:10207"/>
        <dbReference type="Rhea" id="RHEA-COMP:10208"/>
        <dbReference type="ChEBI" id="CHEBI:15377"/>
        <dbReference type="ChEBI" id="CHEBI:28938"/>
        <dbReference type="ChEBI" id="CHEBI:29973"/>
        <dbReference type="ChEBI" id="CHEBI:30011"/>
        <dbReference type="EC" id="3.5.1.44"/>
    </reaction>
</comment>
<keyword evidence="2 3" id="KW-0378">Hydrolase</keyword>
<dbReference type="GO" id="GO:0006935">
    <property type="term" value="P:chemotaxis"/>
    <property type="evidence" value="ECO:0007669"/>
    <property type="project" value="UniProtKB-UniRule"/>
</dbReference>
<sequence length="168" mass="18087">MSKLVSSSTVVKVGIADLNVTKAPNKIRTSGLGSCVGAVIYDERKQVAGLAHVLLPDSKLARQDNFNHYKYADTAIPILVDQLVDLGARRNLLKAKVAGGAQMFQFSSGTDLMRIGPRNVEAVLEKLEQLSIPVLASDVGGHAGRTIEFDIQTSQLKIRTVNKGEAFI</sequence>
<dbReference type="PANTHER" id="PTHR35147">
    <property type="entry name" value="CHEMORECEPTOR GLUTAMINE DEAMIDASE CHED-RELATED"/>
    <property type="match status" value="1"/>
</dbReference>
<dbReference type="GO" id="GO:0050568">
    <property type="term" value="F:protein-glutamine glutaminase activity"/>
    <property type="evidence" value="ECO:0007669"/>
    <property type="project" value="UniProtKB-UniRule"/>
</dbReference>
<dbReference type="OrthoDB" id="9807202at2"/>
<proteinExistence type="inferred from homology"/>
<dbReference type="SUPFAM" id="SSF64438">
    <property type="entry name" value="CNF1/YfiH-like putative cysteine hydrolases"/>
    <property type="match status" value="1"/>
</dbReference>
<evidence type="ECO:0000313" key="5">
    <source>
        <dbReference type="Proteomes" id="UP000036780"/>
    </source>
</evidence>
<accession>A0A0L0QPN1</accession>
<reference evidence="5" key="1">
    <citation type="submission" date="2015-07" db="EMBL/GenBank/DDBJ databases">
        <title>Fjat-10053 dsm26.</title>
        <authorList>
            <person name="Liu B."/>
            <person name="Wang J."/>
            <person name="Zhu Y."/>
            <person name="Liu G."/>
            <person name="Chen Q."/>
            <person name="Chen Z."/>
            <person name="Lan J."/>
            <person name="Che J."/>
            <person name="Ge C."/>
            <person name="Shi H."/>
            <person name="Pan Z."/>
            <person name="Liu X."/>
        </authorList>
    </citation>
    <scope>NUCLEOTIDE SEQUENCE [LARGE SCALE GENOMIC DNA]</scope>
    <source>
        <strain evidence="5">DSM 26</strain>
    </source>
</reference>
<keyword evidence="1 3" id="KW-0145">Chemotaxis</keyword>
<dbReference type="PANTHER" id="PTHR35147:SF1">
    <property type="entry name" value="CHEMORECEPTOR GLUTAMINE DEAMIDASE CHED-RELATED"/>
    <property type="match status" value="1"/>
</dbReference>
<dbReference type="Gene3D" id="3.30.1330.200">
    <property type="match status" value="1"/>
</dbReference>
<protein>
    <recommendedName>
        <fullName evidence="3">Probable chemoreceptor glutamine deamidase CheD</fullName>
        <ecNumber evidence="3">3.5.1.44</ecNumber>
    </recommendedName>
</protein>